<gene>
    <name evidence="1" type="ORF">K8352_17175</name>
</gene>
<evidence type="ECO:0000313" key="2">
    <source>
        <dbReference type="Proteomes" id="UP001200642"/>
    </source>
</evidence>
<comment type="caution">
    <text evidence="1">The sequence shown here is derived from an EMBL/GenBank/DDBJ whole genome shotgun (WGS) entry which is preliminary data.</text>
</comment>
<evidence type="ECO:0000313" key="1">
    <source>
        <dbReference type="EMBL" id="MCG2462496.1"/>
    </source>
</evidence>
<dbReference type="RefSeq" id="WP_317903634.1">
    <property type="nucleotide sequence ID" value="NZ_JAIRBC010000034.1"/>
</dbReference>
<dbReference type="SUPFAM" id="SSF53590">
    <property type="entry name" value="Nucleoside hydrolase"/>
    <property type="match status" value="1"/>
</dbReference>
<name>A0AAE3JQT8_9FLAO</name>
<reference evidence="1" key="1">
    <citation type="submission" date="2023-02" db="EMBL/GenBank/DDBJ databases">
        <title>Genome of Flavobacteriaceae gen. nov. sp. strain F89.</title>
        <authorList>
            <person name="Wang Y."/>
        </authorList>
    </citation>
    <scope>NUCLEOTIDE SEQUENCE</scope>
    <source>
        <strain evidence="1">F89</strain>
    </source>
</reference>
<dbReference type="InterPro" id="IPR036452">
    <property type="entry name" value="Ribo_hydro-like"/>
</dbReference>
<organism evidence="1 2">
    <name type="scientific">Cerina litoralis</name>
    <dbReference type="NCBI Taxonomy" id="2874477"/>
    <lineage>
        <taxon>Bacteria</taxon>
        <taxon>Pseudomonadati</taxon>
        <taxon>Bacteroidota</taxon>
        <taxon>Flavobacteriia</taxon>
        <taxon>Flavobacteriales</taxon>
        <taxon>Flavobacteriaceae</taxon>
        <taxon>Cerina</taxon>
    </lineage>
</organism>
<dbReference type="Gene3D" id="3.90.245.10">
    <property type="entry name" value="Ribonucleoside hydrolase-like"/>
    <property type="match status" value="1"/>
</dbReference>
<keyword evidence="2" id="KW-1185">Reference proteome</keyword>
<dbReference type="PANTHER" id="PTHR43264">
    <property type="match status" value="1"/>
</dbReference>
<dbReference type="EMBL" id="JAIRBC010000034">
    <property type="protein sequence ID" value="MCG2462496.1"/>
    <property type="molecule type" value="Genomic_DNA"/>
</dbReference>
<dbReference type="PANTHER" id="PTHR43264:SF1">
    <property type="entry name" value="INOSINE_URIDINE-PREFERRING NUCLEOSIDE HYDROLASE DOMAIN-CONTAINING PROTEIN"/>
    <property type="match status" value="1"/>
</dbReference>
<dbReference type="Proteomes" id="UP001200642">
    <property type="component" value="Unassembled WGS sequence"/>
</dbReference>
<dbReference type="AlphaFoldDB" id="A0AAE3JQT8"/>
<dbReference type="GO" id="GO:0016799">
    <property type="term" value="F:hydrolase activity, hydrolyzing N-glycosyl compounds"/>
    <property type="evidence" value="ECO:0007669"/>
    <property type="project" value="InterPro"/>
</dbReference>
<proteinExistence type="predicted"/>
<evidence type="ECO:0008006" key="3">
    <source>
        <dbReference type="Google" id="ProtNLM"/>
    </source>
</evidence>
<protein>
    <recommendedName>
        <fullName evidence="3">Inosine-uridine preferring nucleoside hydrolase</fullName>
    </recommendedName>
</protein>
<accession>A0AAE3JQT8</accession>
<sequence>MLQREFLTFIFIIAALSNCHAQQKIPVIFETDMCLDVDDVGALAVLQGLQMEKKVNILGVCYNEVHPLAPNVIDAINTYYHCGTIPIGIYRKELKEPDPSDYFTVERNYDVDNMTQDPFDNIVADAASLYKHILKTQADNSVVIISVGFLNNLYDLLKDPEGFELVQRKVKLLAVMGGLNNDGFNFTRHDLVDQSKYVIENWPGTVVTSDIGGDIITGETLTNTTPVDNPVRRAFELEWHQGPDIGRSSWDQVTVLYAIYGTKYYEENWDGEGSLKNGYTWDLSKGYRGYAVPRNNKEVEDEIERLMTLIP</sequence>